<dbReference type="InterPro" id="IPR005628">
    <property type="entry name" value="GspK"/>
</dbReference>
<reference evidence="12 13" key="1">
    <citation type="submission" date="2018-11" db="EMBL/GenBank/DDBJ databases">
        <title>Genomic Encyclopedia of Type Strains, Phase IV (KMG-IV): sequencing the most valuable type-strain genomes for metagenomic binning, comparative biology and taxonomic classification.</title>
        <authorList>
            <person name="Goeker M."/>
        </authorList>
    </citation>
    <scope>NUCLEOTIDE SEQUENCE [LARGE SCALE GENOMIC DNA]</scope>
    <source>
        <strain evidence="12 13">DSM 21945</strain>
    </source>
</reference>
<feature type="domain" description="T2SS protein K first SAM-like" evidence="11">
    <location>
        <begin position="110"/>
        <end position="196"/>
    </location>
</feature>
<keyword evidence="7" id="KW-0653">Protein transport</keyword>
<dbReference type="GO" id="GO:0009306">
    <property type="term" value="P:protein secretion"/>
    <property type="evidence" value="ECO:0007669"/>
    <property type="project" value="InterPro"/>
</dbReference>
<comment type="subcellular location">
    <subcellularLocation>
        <location evidence="1 10">Cell inner membrane</location>
    </subcellularLocation>
</comment>
<name>A0A3N1NXG6_9GAMM</name>
<keyword evidence="9 10" id="KW-0472">Membrane</keyword>
<gene>
    <name evidence="12" type="ORF">EDC28_11250</name>
</gene>
<dbReference type="RefSeq" id="WP_123422562.1">
    <property type="nucleotide sequence ID" value="NZ_RJUL01000012.1"/>
</dbReference>
<dbReference type="PANTHER" id="PTHR38831">
    <property type="entry name" value="TYPE II SECRETION SYSTEM PROTEIN K"/>
    <property type="match status" value="1"/>
</dbReference>
<evidence type="ECO:0000256" key="4">
    <source>
        <dbReference type="ARBA" id="ARBA00022475"/>
    </source>
</evidence>
<keyword evidence="13" id="KW-1185">Reference proteome</keyword>
<keyword evidence="8" id="KW-1133">Transmembrane helix</keyword>
<evidence type="ECO:0000313" key="13">
    <source>
        <dbReference type="Proteomes" id="UP000268033"/>
    </source>
</evidence>
<dbReference type="InterPro" id="IPR038072">
    <property type="entry name" value="GspK_central_sf"/>
</dbReference>
<evidence type="ECO:0000256" key="7">
    <source>
        <dbReference type="ARBA" id="ARBA00022927"/>
    </source>
</evidence>
<keyword evidence="5 10" id="KW-0997">Cell inner membrane</keyword>
<keyword evidence="3 10" id="KW-0813">Transport</keyword>
<dbReference type="Proteomes" id="UP000268033">
    <property type="component" value="Unassembled WGS sequence"/>
</dbReference>
<dbReference type="Pfam" id="PF21687">
    <property type="entry name" value="T2SSK_1st"/>
    <property type="match status" value="1"/>
</dbReference>
<dbReference type="PIRSF" id="PIRSF002786">
    <property type="entry name" value="XcpX"/>
    <property type="match status" value="1"/>
</dbReference>
<evidence type="ECO:0000256" key="3">
    <source>
        <dbReference type="ARBA" id="ARBA00022448"/>
    </source>
</evidence>
<comment type="similarity">
    <text evidence="2 10">Belongs to the GSP K family.</text>
</comment>
<proteinExistence type="inferred from homology"/>
<dbReference type="SUPFAM" id="SSF158544">
    <property type="entry name" value="GspK insert domain-like"/>
    <property type="match status" value="1"/>
</dbReference>
<keyword evidence="6" id="KW-0812">Transmembrane</keyword>
<evidence type="ECO:0000259" key="11">
    <source>
        <dbReference type="Pfam" id="PF21687"/>
    </source>
</evidence>
<evidence type="ECO:0000256" key="2">
    <source>
        <dbReference type="ARBA" id="ARBA00007246"/>
    </source>
</evidence>
<dbReference type="STRING" id="584787.GCA_001247655_01979"/>
<dbReference type="InterPro" id="IPR049031">
    <property type="entry name" value="T2SSK_SAM-like_1st"/>
</dbReference>
<evidence type="ECO:0000256" key="6">
    <source>
        <dbReference type="ARBA" id="ARBA00022692"/>
    </source>
</evidence>
<evidence type="ECO:0000313" key="12">
    <source>
        <dbReference type="EMBL" id="ROQ19130.1"/>
    </source>
</evidence>
<dbReference type="PANTHER" id="PTHR38831:SF2">
    <property type="entry name" value="TYPE II SECRETION SYSTEM PROTEIN K"/>
    <property type="match status" value="1"/>
</dbReference>
<sequence>MVRPFPCTAARAGGIALVAVLWLLVLLTLMASTVALSSRSGAQVQHRLEQATANLWRAKGAVSLAIISLNTAQDQSPWLADGSPYQVQFDQQPMAVAVFDERGKIDLNAAPPTLLDGLLRQAGVGDSERTALVDAILDWRDEDDLQRLDGAESAQYQAAGLDGPANAPFNSIDELRQVLGMTDALVEALRPALTLYSHRATVLPQLAPRQVLLAMPGADALLVDDYIRQRRQLHDSGLPIPAPTWWPAEQATPGFGRYYTVQARLPLGDGQEALFSALLQRQQGDPARPFRVLSLGPGLLPDIDTGGAHD</sequence>
<organism evidence="12 13">
    <name type="scientific">Gallaecimonas pentaromativorans</name>
    <dbReference type="NCBI Taxonomy" id="584787"/>
    <lineage>
        <taxon>Bacteria</taxon>
        <taxon>Pseudomonadati</taxon>
        <taxon>Pseudomonadota</taxon>
        <taxon>Gammaproteobacteria</taxon>
        <taxon>Enterobacterales</taxon>
        <taxon>Gallaecimonadaceae</taxon>
        <taxon>Gallaecimonas</taxon>
    </lineage>
</organism>
<evidence type="ECO:0000256" key="8">
    <source>
        <dbReference type="ARBA" id="ARBA00022989"/>
    </source>
</evidence>
<protein>
    <recommendedName>
        <fullName evidence="10">Type II secretion system protein K</fullName>
    </recommendedName>
</protein>
<evidence type="ECO:0000256" key="1">
    <source>
        <dbReference type="ARBA" id="ARBA00004533"/>
    </source>
</evidence>
<dbReference type="EMBL" id="RJUL01000012">
    <property type="protein sequence ID" value="ROQ19130.1"/>
    <property type="molecule type" value="Genomic_DNA"/>
</dbReference>
<dbReference type="GO" id="GO:0005886">
    <property type="term" value="C:plasma membrane"/>
    <property type="evidence" value="ECO:0007669"/>
    <property type="project" value="UniProtKB-SubCell"/>
</dbReference>
<evidence type="ECO:0000256" key="10">
    <source>
        <dbReference type="PIRNR" id="PIRNR002786"/>
    </source>
</evidence>
<dbReference type="AlphaFoldDB" id="A0A3N1NXG6"/>
<dbReference type="Gene3D" id="1.10.40.60">
    <property type="entry name" value="EpsJ-like"/>
    <property type="match status" value="1"/>
</dbReference>
<comment type="caution">
    <text evidence="12">The sequence shown here is derived from an EMBL/GenBank/DDBJ whole genome shotgun (WGS) entry which is preliminary data.</text>
</comment>
<keyword evidence="4 10" id="KW-1003">Cell membrane</keyword>
<evidence type="ECO:0000256" key="9">
    <source>
        <dbReference type="ARBA" id="ARBA00023136"/>
    </source>
</evidence>
<accession>A0A3N1NXG6</accession>
<evidence type="ECO:0000256" key="5">
    <source>
        <dbReference type="ARBA" id="ARBA00022519"/>
    </source>
</evidence>